<dbReference type="InterPro" id="IPR052897">
    <property type="entry name" value="Sec-Metab_Biosynth_Hydrolase"/>
</dbReference>
<accession>A0A7S3L394</accession>
<sequence>MTSSPSSQRAQNDAQHHHHYHHLVLIHGAWAGAWVWNAVTPLLEKVGYTVHAVDLPGNRGEIPPETVTLDLYCDYIQTKVLGPIFDQTQQQQPQQQQQQPQQQGPKVTLVAHSGAGVIALQLAENLGPGQSLHSIVIVAGMLLPPSMTFSQFRALPSHERLPSKEPLELIFTSDGSLSTVTTTSAIQCFFQDLPTNMAQQAAANLTAQPTGGLNICANYNPGTAEGGGTGGGRGGVRRTPILYLEALRDASVVLPLQRAMHRAFVQNMGPTTNNNNNNTKDHNLLTVMSIDTGHVPHVAQPERFCQMVCDYIQSVSSSSSSS</sequence>
<protein>
    <recommendedName>
        <fullName evidence="2">AB hydrolase-1 domain-containing protein</fullName>
    </recommendedName>
</protein>
<organism evidence="3">
    <name type="scientific">Amphora coffeiformis</name>
    <dbReference type="NCBI Taxonomy" id="265554"/>
    <lineage>
        <taxon>Eukaryota</taxon>
        <taxon>Sar</taxon>
        <taxon>Stramenopiles</taxon>
        <taxon>Ochrophyta</taxon>
        <taxon>Bacillariophyta</taxon>
        <taxon>Bacillariophyceae</taxon>
        <taxon>Bacillariophycidae</taxon>
        <taxon>Thalassiophysales</taxon>
        <taxon>Catenulaceae</taxon>
        <taxon>Amphora</taxon>
    </lineage>
</organism>
<dbReference type="InterPro" id="IPR000073">
    <property type="entry name" value="AB_hydrolase_1"/>
</dbReference>
<feature type="domain" description="AB hydrolase-1" evidence="2">
    <location>
        <begin position="23"/>
        <end position="305"/>
    </location>
</feature>
<dbReference type="InterPro" id="IPR029058">
    <property type="entry name" value="AB_hydrolase_fold"/>
</dbReference>
<proteinExistence type="predicted"/>
<dbReference type="SUPFAM" id="SSF53474">
    <property type="entry name" value="alpha/beta-Hydrolases"/>
    <property type="match status" value="1"/>
</dbReference>
<reference evidence="3" key="1">
    <citation type="submission" date="2021-01" db="EMBL/GenBank/DDBJ databases">
        <authorList>
            <person name="Corre E."/>
            <person name="Pelletier E."/>
            <person name="Niang G."/>
            <person name="Scheremetjew M."/>
            <person name="Finn R."/>
            <person name="Kale V."/>
            <person name="Holt S."/>
            <person name="Cochrane G."/>
            <person name="Meng A."/>
            <person name="Brown T."/>
            <person name="Cohen L."/>
        </authorList>
    </citation>
    <scope>NUCLEOTIDE SEQUENCE</scope>
    <source>
        <strain evidence="3">CCMP127</strain>
    </source>
</reference>
<dbReference type="PANTHER" id="PTHR37017:SF11">
    <property type="entry name" value="ESTERASE_LIPASE_THIOESTERASE DOMAIN-CONTAINING PROTEIN"/>
    <property type="match status" value="1"/>
</dbReference>
<feature type="compositionally biased region" description="Low complexity" evidence="1">
    <location>
        <begin position="87"/>
        <end position="103"/>
    </location>
</feature>
<dbReference type="Gene3D" id="3.40.50.1820">
    <property type="entry name" value="alpha/beta hydrolase"/>
    <property type="match status" value="1"/>
</dbReference>
<name>A0A7S3L394_9STRA</name>
<dbReference type="PANTHER" id="PTHR37017">
    <property type="entry name" value="AB HYDROLASE-1 DOMAIN-CONTAINING PROTEIN-RELATED"/>
    <property type="match status" value="1"/>
</dbReference>
<evidence type="ECO:0000259" key="2">
    <source>
        <dbReference type="Pfam" id="PF12697"/>
    </source>
</evidence>
<evidence type="ECO:0000256" key="1">
    <source>
        <dbReference type="SAM" id="MobiDB-lite"/>
    </source>
</evidence>
<dbReference type="Pfam" id="PF12697">
    <property type="entry name" value="Abhydrolase_6"/>
    <property type="match status" value="1"/>
</dbReference>
<dbReference type="EMBL" id="HBIM01007436">
    <property type="protein sequence ID" value="CAE0408601.1"/>
    <property type="molecule type" value="Transcribed_RNA"/>
</dbReference>
<evidence type="ECO:0000313" key="3">
    <source>
        <dbReference type="EMBL" id="CAE0408601.1"/>
    </source>
</evidence>
<dbReference type="AlphaFoldDB" id="A0A7S3L394"/>
<gene>
    <name evidence="3" type="ORF">ACOF00016_LOCUS6333</name>
</gene>
<feature type="region of interest" description="Disordered" evidence="1">
    <location>
        <begin position="87"/>
        <end position="107"/>
    </location>
</feature>